<feature type="transmembrane region" description="Helical" evidence="1">
    <location>
        <begin position="61"/>
        <end position="82"/>
    </location>
</feature>
<evidence type="ECO:0000256" key="1">
    <source>
        <dbReference type="SAM" id="Phobius"/>
    </source>
</evidence>
<proteinExistence type="predicted"/>
<sequence>MSQTEVRVFTPIKRVPTMIGKAPNGQRLPFGPYTMPQIVVAVFGIVVVSICAEALPANPAVVFGSGLAVTAIAVYLTSMIPYSGVRILSRLFWYIRLALVRRPVSASGMPIATDSTRMTLFIEESTVVVLPAELVHAGGGRR</sequence>
<dbReference type="EMBL" id="QZFU01000006">
    <property type="protein sequence ID" value="RJO79868.1"/>
    <property type="molecule type" value="Genomic_DNA"/>
</dbReference>
<keyword evidence="1" id="KW-0812">Transmembrane</keyword>
<keyword evidence="1" id="KW-0472">Membrane</keyword>
<feature type="transmembrane region" description="Helical" evidence="1">
    <location>
        <begin position="38"/>
        <end position="55"/>
    </location>
</feature>
<dbReference type="RefSeq" id="WP_120036947.1">
    <property type="nucleotide sequence ID" value="NZ_QZFU01000006.1"/>
</dbReference>
<comment type="caution">
    <text evidence="2">The sequence shown here is derived from an EMBL/GenBank/DDBJ whole genome shotgun (WGS) entry which is preliminary data.</text>
</comment>
<protein>
    <submittedName>
        <fullName evidence="2">Uncharacterized protein</fullName>
    </submittedName>
</protein>
<keyword evidence="1" id="KW-1133">Transmembrane helix</keyword>
<dbReference type="AlphaFoldDB" id="A0A3A4KCS2"/>
<name>A0A3A4KCS2_9NOCA</name>
<keyword evidence="3" id="KW-1185">Reference proteome</keyword>
<evidence type="ECO:0000313" key="2">
    <source>
        <dbReference type="EMBL" id="RJO79868.1"/>
    </source>
</evidence>
<gene>
    <name evidence="2" type="ORF">D5S18_00920</name>
</gene>
<dbReference type="OrthoDB" id="5181251at2"/>
<accession>A0A3A4KCS2</accession>
<reference evidence="2 3" key="1">
    <citation type="submission" date="2018-09" db="EMBL/GenBank/DDBJ databases">
        <title>YIM PH21274 draft genome.</title>
        <authorList>
            <person name="Miao C."/>
        </authorList>
    </citation>
    <scope>NUCLEOTIDE SEQUENCE [LARGE SCALE GENOMIC DNA]</scope>
    <source>
        <strain evidence="2 3">YIM PH 21724</strain>
    </source>
</reference>
<organism evidence="2 3">
    <name type="scientific">Nocardia panacis</name>
    <dbReference type="NCBI Taxonomy" id="2340916"/>
    <lineage>
        <taxon>Bacteria</taxon>
        <taxon>Bacillati</taxon>
        <taxon>Actinomycetota</taxon>
        <taxon>Actinomycetes</taxon>
        <taxon>Mycobacteriales</taxon>
        <taxon>Nocardiaceae</taxon>
        <taxon>Nocardia</taxon>
    </lineage>
</organism>
<dbReference type="Proteomes" id="UP000266677">
    <property type="component" value="Unassembled WGS sequence"/>
</dbReference>
<evidence type="ECO:0000313" key="3">
    <source>
        <dbReference type="Proteomes" id="UP000266677"/>
    </source>
</evidence>